<feature type="region of interest" description="Disordered" evidence="1">
    <location>
        <begin position="166"/>
        <end position="191"/>
    </location>
</feature>
<proteinExistence type="predicted"/>
<feature type="region of interest" description="Disordered" evidence="1">
    <location>
        <begin position="54"/>
        <end position="75"/>
    </location>
</feature>
<accession>A0A9P7SJS6</accession>
<organism evidence="2 3">
    <name type="scientific">Claviceps pazoutovae</name>
    <dbReference type="NCBI Taxonomy" id="1649127"/>
    <lineage>
        <taxon>Eukaryota</taxon>
        <taxon>Fungi</taxon>
        <taxon>Dikarya</taxon>
        <taxon>Ascomycota</taxon>
        <taxon>Pezizomycotina</taxon>
        <taxon>Sordariomycetes</taxon>
        <taxon>Hypocreomycetidae</taxon>
        <taxon>Hypocreales</taxon>
        <taxon>Clavicipitaceae</taxon>
        <taxon>Claviceps</taxon>
    </lineage>
</organism>
<dbReference type="AlphaFoldDB" id="A0A9P7SJS6"/>
<feature type="region of interest" description="Disordered" evidence="1">
    <location>
        <begin position="94"/>
        <end position="119"/>
    </location>
</feature>
<feature type="compositionally biased region" description="Basic and acidic residues" evidence="1">
    <location>
        <begin position="96"/>
        <end position="119"/>
    </location>
</feature>
<reference evidence="2 3" key="1">
    <citation type="journal article" date="2020" name="bioRxiv">
        <title>Whole genome comparisons of ergot fungi reveals the divergence and evolution of species within the genus Claviceps are the result of varying mechanisms driving genome evolution and host range expansion.</title>
        <authorList>
            <person name="Wyka S.A."/>
            <person name="Mondo S.J."/>
            <person name="Liu M."/>
            <person name="Dettman J."/>
            <person name="Nalam V."/>
            <person name="Broders K.D."/>
        </authorList>
    </citation>
    <scope>NUCLEOTIDE SEQUENCE [LARGE SCALE GENOMIC DNA]</scope>
    <source>
        <strain evidence="2 3">CCC 1485</strain>
    </source>
</reference>
<feature type="compositionally biased region" description="Basic residues" evidence="1">
    <location>
        <begin position="387"/>
        <end position="401"/>
    </location>
</feature>
<evidence type="ECO:0000313" key="3">
    <source>
        <dbReference type="Proteomes" id="UP000706124"/>
    </source>
</evidence>
<name>A0A9P7SJS6_9HYPO</name>
<dbReference type="Proteomes" id="UP000706124">
    <property type="component" value="Unassembled WGS sequence"/>
</dbReference>
<dbReference type="OrthoDB" id="5226996at2759"/>
<sequence>MGSPRSSAHLLAQRGRFQEGSMNDRVSAAPPMQFLDPSERAALERPVFWEHQSSRMGPSAFMPSEAPTGGADDKRASKMGILGQMWEGMRGKLRMRSHDEKERPSAREDTTKYREDRFDDTRTRFMDKASQQGDSSIQRPSRDEVLANYQHLVASGFFSSRTIQSTRFAPPRPTTSHGPNGAAATPPQWPLTPPPVPSVNLNAIPMPQTPMQTRRPSQVYSPVSAASSRGTKRAAVDSPPAVRNAADDIRGASHNNGINGIDGIEDDEAEDDATLAHRFLPKRLRQTASRDISLPKIRSVASRKNLRSAVAAARRSLLMSAGAGAATQHLASGGEGGDAAHDRVQQQTNRLSMKLGGSSNGQSSTASRTDQDDARVASSVGASSPGRKIKRATSARGSKGRRGVEVNPAMVFGPAIGTETAQMQMQMQTTGQGQTLSVVPDANRGIPSVPIIPAKFTYGEDRENGGPWRGLRWG</sequence>
<feature type="region of interest" description="Disordered" evidence="1">
    <location>
        <begin position="352"/>
        <end position="404"/>
    </location>
</feature>
<feature type="region of interest" description="Disordered" evidence="1">
    <location>
        <begin position="1"/>
        <end position="31"/>
    </location>
</feature>
<feature type="region of interest" description="Disordered" evidence="1">
    <location>
        <begin position="246"/>
        <end position="265"/>
    </location>
</feature>
<protein>
    <submittedName>
        <fullName evidence="2">Uncharacterized protein</fullName>
    </submittedName>
</protein>
<keyword evidence="3" id="KW-1185">Reference proteome</keyword>
<evidence type="ECO:0000256" key="1">
    <source>
        <dbReference type="SAM" id="MobiDB-lite"/>
    </source>
</evidence>
<comment type="caution">
    <text evidence="2">The sequence shown here is derived from an EMBL/GenBank/DDBJ whole genome shotgun (WGS) entry which is preliminary data.</text>
</comment>
<evidence type="ECO:0000313" key="2">
    <source>
        <dbReference type="EMBL" id="KAG5948192.1"/>
    </source>
</evidence>
<dbReference type="EMBL" id="SRPO01000020">
    <property type="protein sequence ID" value="KAG5948192.1"/>
    <property type="molecule type" value="Genomic_DNA"/>
</dbReference>
<gene>
    <name evidence="2" type="ORF">E4U60_002279</name>
</gene>